<accession>A0ACC4CWN4</accession>
<comment type="caution">
    <text evidence="1">The sequence shown here is derived from an EMBL/GenBank/DDBJ whole genome shotgun (WGS) entry which is preliminary data.</text>
</comment>
<keyword evidence="2" id="KW-1185">Reference proteome</keyword>
<organism evidence="1 2">
    <name type="scientific">Populus alba</name>
    <name type="common">White poplar</name>
    <dbReference type="NCBI Taxonomy" id="43335"/>
    <lineage>
        <taxon>Eukaryota</taxon>
        <taxon>Viridiplantae</taxon>
        <taxon>Streptophyta</taxon>
        <taxon>Embryophyta</taxon>
        <taxon>Tracheophyta</taxon>
        <taxon>Spermatophyta</taxon>
        <taxon>Magnoliopsida</taxon>
        <taxon>eudicotyledons</taxon>
        <taxon>Gunneridae</taxon>
        <taxon>Pentapetalae</taxon>
        <taxon>rosids</taxon>
        <taxon>fabids</taxon>
        <taxon>Malpighiales</taxon>
        <taxon>Salicaceae</taxon>
        <taxon>Saliceae</taxon>
        <taxon>Populus</taxon>
    </lineage>
</organism>
<sequence length="390" mass="44922">MPGIPLVTRETSSYSRSTLDQMCREDARGGAVLHLTEEEEIAAEESLSIYCKPVELYNILQRRSIGNPSFLQRCLLYKIQAKNKRRLRVGNVIFNYRYYNNKLQKTEVTEDFSCPFCLVKCASFKGLRYHLPSSHDLFNFEFWITQEFQAVNISVNTDIWRSKIVADGIDPKQQTFFCSKKPKRKKPKNLIPNAKNAHDKTLSRQWGAGELLDKIGGGKDLPATSMCGTEYGEHNLSRFYVSGVSGSAAQAYPDAECVEMVPGNNLAPPAMLQFAKTRKLSIERSDMRNRTLLHKRQFFHSHRAQSMETEQVMSDRDSEDEVDDDVADFEDRRMLDDFVDVTKDEKQMMHLWNSFVRKQRVLADGHIPWACEAFTRLHGHDLFLTPALMW</sequence>
<name>A0ACC4CWN4_POPAL</name>
<proteinExistence type="predicted"/>
<protein>
    <submittedName>
        <fullName evidence="1">Uncharacterized protein</fullName>
    </submittedName>
</protein>
<dbReference type="Proteomes" id="UP000309997">
    <property type="component" value="Unassembled WGS sequence"/>
</dbReference>
<evidence type="ECO:0000313" key="1">
    <source>
        <dbReference type="EMBL" id="KAL3609691.1"/>
    </source>
</evidence>
<gene>
    <name evidence="1" type="ORF">D5086_000711</name>
</gene>
<dbReference type="EMBL" id="RCHU02000001">
    <property type="protein sequence ID" value="KAL3609691.1"/>
    <property type="molecule type" value="Genomic_DNA"/>
</dbReference>
<evidence type="ECO:0000313" key="2">
    <source>
        <dbReference type="Proteomes" id="UP000309997"/>
    </source>
</evidence>
<reference evidence="1 2" key="1">
    <citation type="journal article" date="2024" name="Plant Biotechnol. J.">
        <title>Genome and CRISPR/Cas9 system of a widespread forest tree (Populus alba) in the world.</title>
        <authorList>
            <person name="Liu Y.J."/>
            <person name="Jiang P.F."/>
            <person name="Han X.M."/>
            <person name="Li X.Y."/>
            <person name="Wang H.M."/>
            <person name="Wang Y.J."/>
            <person name="Wang X.X."/>
            <person name="Zeng Q.Y."/>
        </authorList>
    </citation>
    <scope>NUCLEOTIDE SEQUENCE [LARGE SCALE GENOMIC DNA]</scope>
    <source>
        <strain evidence="2">cv. PAL-ZL1</strain>
    </source>
</reference>